<feature type="domain" description="Tyrosine-protein phosphatase" evidence="5">
    <location>
        <begin position="22"/>
        <end position="149"/>
    </location>
</feature>
<keyword evidence="2" id="KW-0378">Hydrolase</keyword>
<name>A0A225D9W7_9BACT</name>
<dbReference type="InterPro" id="IPR020422">
    <property type="entry name" value="TYR_PHOSPHATASE_DUAL_dom"/>
</dbReference>
<dbReference type="PROSITE" id="PS50054">
    <property type="entry name" value="TYR_PHOSPHATASE_DUAL"/>
    <property type="match status" value="1"/>
</dbReference>
<dbReference type="Proteomes" id="UP000214646">
    <property type="component" value="Unassembled WGS sequence"/>
</dbReference>
<dbReference type="GO" id="GO:0004725">
    <property type="term" value="F:protein tyrosine phosphatase activity"/>
    <property type="evidence" value="ECO:0007669"/>
    <property type="project" value="InterPro"/>
</dbReference>
<dbReference type="PANTHER" id="PTHR31126">
    <property type="entry name" value="TYROSINE-PROTEIN PHOSPHATASE"/>
    <property type="match status" value="1"/>
</dbReference>
<dbReference type="SUPFAM" id="SSF52799">
    <property type="entry name" value="(Phosphotyrosine protein) phosphatases II"/>
    <property type="match status" value="1"/>
</dbReference>
<keyword evidence="8" id="KW-1185">Reference proteome</keyword>
<keyword evidence="3" id="KW-1133">Transmembrane helix</keyword>
<comment type="caution">
    <text evidence="7">The sequence shown here is derived from an EMBL/GenBank/DDBJ whole genome shotgun (WGS) entry which is preliminary data.</text>
</comment>
<dbReference type="OrthoDB" id="211838at2"/>
<comment type="similarity">
    <text evidence="1">Belongs to the protein-tyrosine phosphatase family.</text>
</comment>
<dbReference type="PROSITE" id="PS00383">
    <property type="entry name" value="TYR_PHOSPHATASE_1"/>
    <property type="match status" value="1"/>
</dbReference>
<feature type="transmembrane region" description="Helical" evidence="3">
    <location>
        <begin position="6"/>
        <end position="24"/>
    </location>
</feature>
<feature type="domain" description="Tyrosine specific protein phosphatases" evidence="6">
    <location>
        <begin position="117"/>
        <end position="168"/>
    </location>
</feature>
<dbReference type="SMART" id="SM00404">
    <property type="entry name" value="PTPc_motif"/>
    <property type="match status" value="1"/>
</dbReference>
<dbReference type="InterPro" id="IPR029021">
    <property type="entry name" value="Prot-tyrosine_phosphatase-like"/>
</dbReference>
<dbReference type="RefSeq" id="WP_088259452.1">
    <property type="nucleotide sequence ID" value="NZ_NIDE01000017.1"/>
</dbReference>
<reference evidence="8" key="1">
    <citation type="submission" date="2017-06" db="EMBL/GenBank/DDBJ databases">
        <title>Genome analysis of Fimbriiglobus ruber SP5, the first member of the order Planctomycetales with confirmed chitinolytic capability.</title>
        <authorList>
            <person name="Ravin N.V."/>
            <person name="Rakitin A.L."/>
            <person name="Ivanova A.A."/>
            <person name="Beletsky A.V."/>
            <person name="Kulichevskaya I.S."/>
            <person name="Mardanov A.V."/>
            <person name="Dedysh S.N."/>
        </authorList>
    </citation>
    <scope>NUCLEOTIDE SEQUENCE [LARGE SCALE GENOMIC DNA]</scope>
    <source>
        <strain evidence="8">SP5</strain>
    </source>
</reference>
<evidence type="ECO:0000256" key="3">
    <source>
        <dbReference type="SAM" id="Phobius"/>
    </source>
</evidence>
<proteinExistence type="inferred from homology"/>
<dbReference type="InterPro" id="IPR003595">
    <property type="entry name" value="Tyr_Pase_cat"/>
</dbReference>
<evidence type="ECO:0000256" key="1">
    <source>
        <dbReference type="ARBA" id="ARBA00009580"/>
    </source>
</evidence>
<organism evidence="7 8">
    <name type="scientific">Fimbriiglobus ruber</name>
    <dbReference type="NCBI Taxonomy" id="1908690"/>
    <lineage>
        <taxon>Bacteria</taxon>
        <taxon>Pseudomonadati</taxon>
        <taxon>Planctomycetota</taxon>
        <taxon>Planctomycetia</taxon>
        <taxon>Gemmatales</taxon>
        <taxon>Gemmataceae</taxon>
        <taxon>Fimbriiglobus</taxon>
    </lineage>
</organism>
<dbReference type="InterPro" id="IPR016130">
    <property type="entry name" value="Tyr_Pase_AS"/>
</dbReference>
<accession>A0A225D9W7</accession>
<evidence type="ECO:0000259" key="5">
    <source>
        <dbReference type="PROSITE" id="PS50055"/>
    </source>
</evidence>
<keyword evidence="3" id="KW-0472">Membrane</keyword>
<protein>
    <submittedName>
        <fullName evidence="7">Protein tyrosine/serine phosphatase</fullName>
    </submittedName>
</protein>
<evidence type="ECO:0000256" key="2">
    <source>
        <dbReference type="ARBA" id="ARBA00022801"/>
    </source>
</evidence>
<dbReference type="Gene3D" id="3.90.190.10">
    <property type="entry name" value="Protein tyrosine phosphatase superfamily"/>
    <property type="match status" value="1"/>
</dbReference>
<dbReference type="InterPro" id="IPR055214">
    <property type="entry name" value="PTP-NADK"/>
</dbReference>
<dbReference type="InterPro" id="IPR000387">
    <property type="entry name" value="Tyr_Pase_dom"/>
</dbReference>
<sequence length="206" mass="23430">MRPTVAAFFGGIIALAIVALPFWYKARASVTYRNFRVVDRDQLYRSGQMTPEGFDRVVSEYGIRTVISLRETKDEGGTHQDSSEDEYCRTHGMTFYRFKLADWTEIDGRIPGNDNIEEFLKILAKPETQKPILIHCFAGIHRTGPHCAVYRMEYDGWSNADAIEEMKSMGTVRTTFADNLITYLTNYKPRRIQAAEAVIGGSVANR</sequence>
<dbReference type="PANTHER" id="PTHR31126:SF72">
    <property type="entry name" value="DUAL SPECIFICITY PROTEIN PHOSPHATASE TPBA"/>
    <property type="match status" value="1"/>
</dbReference>
<dbReference type="PROSITE" id="PS50056">
    <property type="entry name" value="TYR_PHOSPHATASE_2"/>
    <property type="match status" value="1"/>
</dbReference>
<evidence type="ECO:0000259" key="6">
    <source>
        <dbReference type="PROSITE" id="PS50056"/>
    </source>
</evidence>
<keyword evidence="3" id="KW-0812">Transmembrane</keyword>
<dbReference type="EMBL" id="NIDE01000017">
    <property type="protein sequence ID" value="OWK36454.1"/>
    <property type="molecule type" value="Genomic_DNA"/>
</dbReference>
<dbReference type="AlphaFoldDB" id="A0A225D9W7"/>
<dbReference type="InterPro" id="IPR000242">
    <property type="entry name" value="PTP_cat"/>
</dbReference>
<gene>
    <name evidence="7" type="ORF">FRUB_09017</name>
</gene>
<evidence type="ECO:0000259" key="4">
    <source>
        <dbReference type="PROSITE" id="PS50054"/>
    </source>
</evidence>
<feature type="domain" description="Tyrosine-protein phosphatase" evidence="4">
    <location>
        <begin position="34"/>
        <end position="193"/>
    </location>
</feature>
<dbReference type="Pfam" id="PF22741">
    <property type="entry name" value="PTP-NADK"/>
    <property type="match status" value="1"/>
</dbReference>
<dbReference type="PROSITE" id="PS50055">
    <property type="entry name" value="TYR_PHOSPHATASE_PTP"/>
    <property type="match status" value="1"/>
</dbReference>
<evidence type="ECO:0000313" key="7">
    <source>
        <dbReference type="EMBL" id="OWK36454.1"/>
    </source>
</evidence>
<evidence type="ECO:0000313" key="8">
    <source>
        <dbReference type="Proteomes" id="UP000214646"/>
    </source>
</evidence>